<dbReference type="AlphaFoldDB" id="A0A0F8YE29"/>
<protein>
    <submittedName>
        <fullName evidence="1">Uncharacterized protein</fullName>
    </submittedName>
</protein>
<sequence length="133" mass="14897">MAVGRQDYQAGVVPIKSGYSLVQSSFFKWFNKDVATGATEGFCTYTVGVGYQLNLAGYRIVATLPFLHHMGLYINGAQVFGREFYTEVLDNFPEGVTMTINAGQEFEIRITNQDTVTVKFYATIYGYLEQIES</sequence>
<gene>
    <name evidence="1" type="ORF">LCGC14_2830980</name>
</gene>
<name>A0A0F8YE29_9ZZZZ</name>
<accession>A0A0F8YE29</accession>
<organism evidence="1">
    <name type="scientific">marine sediment metagenome</name>
    <dbReference type="NCBI Taxonomy" id="412755"/>
    <lineage>
        <taxon>unclassified sequences</taxon>
        <taxon>metagenomes</taxon>
        <taxon>ecological metagenomes</taxon>
    </lineage>
</organism>
<dbReference type="EMBL" id="LAZR01053914">
    <property type="protein sequence ID" value="KKK79687.1"/>
    <property type="molecule type" value="Genomic_DNA"/>
</dbReference>
<proteinExistence type="predicted"/>
<evidence type="ECO:0000313" key="1">
    <source>
        <dbReference type="EMBL" id="KKK79687.1"/>
    </source>
</evidence>
<comment type="caution">
    <text evidence="1">The sequence shown here is derived from an EMBL/GenBank/DDBJ whole genome shotgun (WGS) entry which is preliminary data.</text>
</comment>
<reference evidence="1" key="1">
    <citation type="journal article" date="2015" name="Nature">
        <title>Complex archaea that bridge the gap between prokaryotes and eukaryotes.</title>
        <authorList>
            <person name="Spang A."/>
            <person name="Saw J.H."/>
            <person name="Jorgensen S.L."/>
            <person name="Zaremba-Niedzwiedzka K."/>
            <person name="Martijn J."/>
            <person name="Lind A.E."/>
            <person name="van Eijk R."/>
            <person name="Schleper C."/>
            <person name="Guy L."/>
            <person name="Ettema T.J."/>
        </authorList>
    </citation>
    <scope>NUCLEOTIDE SEQUENCE</scope>
</reference>